<dbReference type="InterPro" id="IPR012441">
    <property type="entry name" value="DUF1643"/>
</dbReference>
<protein>
    <recommendedName>
        <fullName evidence="3">DUF1643 domain-containing protein</fullName>
    </recommendedName>
</protein>
<dbReference type="EMBL" id="JACCFW010000001">
    <property type="protein sequence ID" value="NYJ75100.1"/>
    <property type="molecule type" value="Genomic_DNA"/>
</dbReference>
<organism evidence="1 2">
    <name type="scientific">Allobranchiibius huperziae</name>
    <dbReference type="NCBI Taxonomy" id="1874116"/>
    <lineage>
        <taxon>Bacteria</taxon>
        <taxon>Bacillati</taxon>
        <taxon>Actinomycetota</taxon>
        <taxon>Actinomycetes</taxon>
        <taxon>Micrococcales</taxon>
        <taxon>Dermacoccaceae</taxon>
        <taxon>Allobranchiibius</taxon>
    </lineage>
</organism>
<sequence>MSGDDLFASSSDASICGCGRHRYRLSRRWGSKGGPTATFIMLNPSTADADVDDPTIRRCIGFARREGCTGLVVVNLYAWRATKPADLWTADDPVGPENDEAISGALRLARLHGGPVIAAWGAHARSDRVGAVRELTRGVVALTCLGVTEGGHPRHPLYVRGDQPLVELPHPSP</sequence>
<keyword evidence="2" id="KW-1185">Reference proteome</keyword>
<name>A0A853DK66_9MICO</name>
<evidence type="ECO:0000313" key="1">
    <source>
        <dbReference type="EMBL" id="NYJ75100.1"/>
    </source>
</evidence>
<evidence type="ECO:0008006" key="3">
    <source>
        <dbReference type="Google" id="ProtNLM"/>
    </source>
</evidence>
<accession>A0A853DK66</accession>
<dbReference type="Pfam" id="PF07799">
    <property type="entry name" value="DUF1643"/>
    <property type="match status" value="1"/>
</dbReference>
<reference evidence="1 2" key="1">
    <citation type="submission" date="2020-07" db="EMBL/GenBank/DDBJ databases">
        <title>Sequencing the genomes of 1000 actinobacteria strains.</title>
        <authorList>
            <person name="Klenk H.-P."/>
        </authorList>
    </citation>
    <scope>NUCLEOTIDE SEQUENCE [LARGE SCALE GENOMIC DNA]</scope>
    <source>
        <strain evidence="1 2">DSM 29531</strain>
    </source>
</reference>
<dbReference type="Proteomes" id="UP000571817">
    <property type="component" value="Unassembled WGS sequence"/>
</dbReference>
<gene>
    <name evidence="1" type="ORF">HNR15_002063</name>
</gene>
<dbReference type="RefSeq" id="WP_179481487.1">
    <property type="nucleotide sequence ID" value="NZ_JACCFW010000001.1"/>
</dbReference>
<evidence type="ECO:0000313" key="2">
    <source>
        <dbReference type="Proteomes" id="UP000571817"/>
    </source>
</evidence>
<dbReference type="AlphaFoldDB" id="A0A853DK66"/>
<comment type="caution">
    <text evidence="1">The sequence shown here is derived from an EMBL/GenBank/DDBJ whole genome shotgun (WGS) entry which is preliminary data.</text>
</comment>
<proteinExistence type="predicted"/>